<dbReference type="STRING" id="1265819.PGRAN_11168"/>
<comment type="caution">
    <text evidence="2">The sequence shown here is derived from an EMBL/GenBank/DDBJ whole genome shotgun (WGS) entry which is preliminary data.</text>
</comment>
<evidence type="ECO:0000313" key="2">
    <source>
        <dbReference type="EMBL" id="EUJ22951.1"/>
    </source>
</evidence>
<keyword evidence="3" id="KW-1185">Reference proteome</keyword>
<gene>
    <name evidence="2" type="ORF">PGRAN_11168</name>
</gene>
<dbReference type="AlphaFoldDB" id="W7BI94"/>
<sequence>MKTILAVTLAVSSILGVLLGVINHHPQQVYAQHTTNDNCLHGRKKELQLGLIGTEELESSTSQKEKNGYISNENLFTITASPYQIGNNYVTGTYAGTDLSSITKVMLLVDGVIVKNGAFNQTEKTFQIHASGLITDASQK</sequence>
<accession>W7BI94</accession>
<reference evidence="2 3" key="1">
    <citation type="journal article" date="2014" name="Int. J. Syst. Evol. Microbiol.">
        <title>Listeria floridensis sp. nov., Listeria aquatica sp. nov., Listeria cornellensis sp. nov., Listeria riparia sp. nov. and Listeria grandensis sp. nov., from agricultural and natural environments.</title>
        <authorList>
            <person name="den Bakker H.C."/>
            <person name="Warchocki S."/>
            <person name="Wright E.M."/>
            <person name="Allred A.F."/>
            <person name="Ahlstrom C."/>
            <person name="Manuel C.S."/>
            <person name="Stasiewicz M.J."/>
            <person name="Burrell A."/>
            <person name="Roof S."/>
            <person name="Strawn L."/>
            <person name="Fortes E.D."/>
            <person name="Nightingale K.K."/>
            <person name="Kephart D."/>
            <person name="Wiedmann M."/>
        </authorList>
    </citation>
    <scope>NUCLEOTIDE SEQUENCE [LARGE SCALE GENOMIC DNA]</scope>
    <source>
        <strain evidence="3">FSL F6-971</strain>
    </source>
</reference>
<name>W7BI94_9LIST</name>
<feature type="domain" description="Bacterial Ig" evidence="1">
    <location>
        <begin position="77"/>
        <end position="139"/>
    </location>
</feature>
<dbReference type="RefSeq" id="WP_036066957.1">
    <property type="nucleotide sequence ID" value="NZ_AODD01000015.1"/>
</dbReference>
<dbReference type="EMBL" id="AODD01000015">
    <property type="protein sequence ID" value="EUJ22951.1"/>
    <property type="molecule type" value="Genomic_DNA"/>
</dbReference>
<dbReference type="Proteomes" id="UP000019253">
    <property type="component" value="Unassembled WGS sequence"/>
</dbReference>
<organism evidence="2 3">
    <name type="scientific">Listeria grandensis FSL F6-0971</name>
    <dbReference type="NCBI Taxonomy" id="1265819"/>
    <lineage>
        <taxon>Bacteria</taxon>
        <taxon>Bacillati</taxon>
        <taxon>Bacillota</taxon>
        <taxon>Bacilli</taxon>
        <taxon>Bacillales</taxon>
        <taxon>Listeriaceae</taxon>
        <taxon>Listeria</taxon>
    </lineage>
</organism>
<evidence type="ECO:0000259" key="1">
    <source>
        <dbReference type="Pfam" id="PF20622"/>
    </source>
</evidence>
<evidence type="ECO:0000313" key="3">
    <source>
        <dbReference type="Proteomes" id="UP000019253"/>
    </source>
</evidence>
<dbReference type="InterPro" id="IPR046746">
    <property type="entry name" value="Big_15"/>
</dbReference>
<dbReference type="Pfam" id="PF20622">
    <property type="entry name" value="Big_15"/>
    <property type="match status" value="1"/>
</dbReference>
<dbReference type="OrthoDB" id="2360549at2"/>
<proteinExistence type="predicted"/>
<protein>
    <recommendedName>
        <fullName evidence="1">Bacterial Ig domain-containing protein</fullName>
    </recommendedName>
</protein>
<dbReference type="PATRIC" id="fig|1265819.5.peg.2237"/>